<dbReference type="AlphaFoldDB" id="A0A7V5H302"/>
<dbReference type="Pfam" id="PF01464">
    <property type="entry name" value="SLT"/>
    <property type="match status" value="1"/>
</dbReference>
<dbReference type="SUPFAM" id="SSF53955">
    <property type="entry name" value="Lysozyme-like"/>
    <property type="match status" value="1"/>
</dbReference>
<proteinExistence type="inferred from homology"/>
<dbReference type="InterPro" id="IPR023346">
    <property type="entry name" value="Lysozyme-like_dom_sf"/>
</dbReference>
<dbReference type="Proteomes" id="UP000886111">
    <property type="component" value="Unassembled WGS sequence"/>
</dbReference>
<reference evidence="3" key="1">
    <citation type="journal article" date="2020" name="mSystems">
        <title>Genome- and Community-Level Interaction Insights into Carbon Utilization and Element Cycling Functions of Hydrothermarchaeota in Hydrothermal Sediment.</title>
        <authorList>
            <person name="Zhou Z."/>
            <person name="Liu Y."/>
            <person name="Xu W."/>
            <person name="Pan J."/>
            <person name="Luo Z.H."/>
            <person name="Li M."/>
        </authorList>
    </citation>
    <scope>NUCLEOTIDE SEQUENCE [LARGE SCALE GENOMIC DNA]</scope>
    <source>
        <strain evidence="3">HyVt-76</strain>
    </source>
</reference>
<dbReference type="EMBL" id="DRTD01000253">
    <property type="protein sequence ID" value="HHE54825.1"/>
    <property type="molecule type" value="Genomic_DNA"/>
</dbReference>
<organism evidence="3">
    <name type="scientific">Caldithrix abyssi</name>
    <dbReference type="NCBI Taxonomy" id="187145"/>
    <lineage>
        <taxon>Bacteria</taxon>
        <taxon>Pseudomonadati</taxon>
        <taxon>Calditrichota</taxon>
        <taxon>Calditrichia</taxon>
        <taxon>Calditrichales</taxon>
        <taxon>Calditrichaceae</taxon>
        <taxon>Caldithrix</taxon>
    </lineage>
</organism>
<comment type="similarity">
    <text evidence="1">Belongs to the transglycosylase Slt family.</text>
</comment>
<feature type="domain" description="Transglycosylase SLT" evidence="2">
    <location>
        <begin position="73"/>
        <end position="182"/>
    </location>
</feature>
<dbReference type="PROSITE" id="PS51257">
    <property type="entry name" value="PROKAR_LIPOPROTEIN"/>
    <property type="match status" value="1"/>
</dbReference>
<comment type="caution">
    <text evidence="3">The sequence shown here is derived from an EMBL/GenBank/DDBJ whole genome shotgun (WGS) entry which is preliminary data.</text>
</comment>
<evidence type="ECO:0000259" key="2">
    <source>
        <dbReference type="Pfam" id="PF01464"/>
    </source>
</evidence>
<gene>
    <name evidence="3" type="ORF">ENL21_03515</name>
</gene>
<sequence length="249" mass="29601">MKKLLVWLTTWILLFIVMACGHHNKPRVQMNQADSALLKMVEQRIEEKKELQKIRLNLERSNLMLHIDRYLPLIKKYAKRYGFDYRLIIAQIIQESGFKMHARSRVGARGLMQIMPGTARELSRELDIEYILLRPRENITAGIYHLYKQTQYFPDAPTEDRLKLALASYNAGAGRVFDAQDIARYFKQPVNQWESVKPYLAMLKKTDWQLHLQVWPTGRPPHGYFYGYEETISYVENIWNMYQVYRKIL</sequence>
<accession>A0A7V5H302</accession>
<protein>
    <submittedName>
        <fullName evidence="3">Lytic transglycosylase domain-containing protein</fullName>
    </submittedName>
</protein>
<name>A0A7V5H302_CALAY</name>
<dbReference type="PANTHER" id="PTHR37423">
    <property type="entry name" value="SOLUBLE LYTIC MUREIN TRANSGLYCOSYLASE-RELATED"/>
    <property type="match status" value="1"/>
</dbReference>
<dbReference type="Gene3D" id="1.10.530.10">
    <property type="match status" value="1"/>
</dbReference>
<evidence type="ECO:0000256" key="1">
    <source>
        <dbReference type="ARBA" id="ARBA00007734"/>
    </source>
</evidence>
<dbReference type="InterPro" id="IPR008258">
    <property type="entry name" value="Transglycosylase_SLT_dom_1"/>
</dbReference>
<dbReference type="PANTHER" id="PTHR37423:SF2">
    <property type="entry name" value="MEMBRANE-BOUND LYTIC MUREIN TRANSGLYCOSYLASE C"/>
    <property type="match status" value="1"/>
</dbReference>
<evidence type="ECO:0000313" key="3">
    <source>
        <dbReference type="EMBL" id="HHE54825.1"/>
    </source>
</evidence>